<dbReference type="InterPro" id="IPR003439">
    <property type="entry name" value="ABC_transporter-like_ATP-bd"/>
</dbReference>
<dbReference type="Pfam" id="PF00664">
    <property type="entry name" value="ABC_membrane"/>
    <property type="match status" value="2"/>
</dbReference>
<dbReference type="Pfam" id="PF00005">
    <property type="entry name" value="ABC_tran"/>
    <property type="match status" value="2"/>
</dbReference>
<feature type="domain" description="ABC transporter" evidence="16">
    <location>
        <begin position="1006"/>
        <end position="1244"/>
    </location>
</feature>
<keyword evidence="5 15" id="KW-0812">Transmembrane</keyword>
<dbReference type="CDD" id="cd03249">
    <property type="entry name" value="ABC_MTABC3_MDL1_MDL2"/>
    <property type="match status" value="2"/>
</dbReference>
<dbReference type="InterPro" id="IPR027417">
    <property type="entry name" value="P-loop_NTPase"/>
</dbReference>
<feature type="compositionally biased region" description="Basic and acidic residues" evidence="14">
    <location>
        <begin position="623"/>
        <end position="635"/>
    </location>
</feature>
<dbReference type="InterPro" id="IPR017871">
    <property type="entry name" value="ABC_transporter-like_CS"/>
</dbReference>
<dbReference type="InterPro" id="IPR011527">
    <property type="entry name" value="ABC1_TM_dom"/>
</dbReference>
<feature type="domain" description="ABC transmembrane type-1" evidence="17">
    <location>
        <begin position="39"/>
        <end position="347"/>
    </location>
</feature>
<dbReference type="SUPFAM" id="SSF52540">
    <property type="entry name" value="P-loop containing nucleoside triphosphate hydrolases"/>
    <property type="match status" value="2"/>
</dbReference>
<dbReference type="GeneID" id="109541971"/>
<keyword evidence="4" id="KW-0813">Transport</keyword>
<evidence type="ECO:0000256" key="8">
    <source>
        <dbReference type="ARBA" id="ARBA00022840"/>
    </source>
</evidence>
<feature type="transmembrane region" description="Helical" evidence="15">
    <location>
        <begin position="724"/>
        <end position="752"/>
    </location>
</feature>
<dbReference type="GO" id="GO:0008559">
    <property type="term" value="F:ABC-type xenobiotic transporter activity"/>
    <property type="evidence" value="ECO:0007669"/>
    <property type="project" value="UniProtKB-EC"/>
</dbReference>
<dbReference type="EC" id="7.6.2.2" evidence="3"/>
<feature type="transmembrane region" description="Helical" evidence="15">
    <location>
        <begin position="95"/>
        <end position="119"/>
    </location>
</feature>
<dbReference type="GO" id="GO:0005524">
    <property type="term" value="F:ATP binding"/>
    <property type="evidence" value="ECO:0007669"/>
    <property type="project" value="UniProtKB-KW"/>
</dbReference>
<feature type="transmembrane region" description="Helical" evidence="15">
    <location>
        <begin position="196"/>
        <end position="217"/>
    </location>
</feature>
<evidence type="ECO:0000256" key="11">
    <source>
        <dbReference type="ARBA" id="ARBA00023136"/>
    </source>
</evidence>
<keyword evidence="10 15" id="KW-1133">Transmembrane helix</keyword>
<evidence type="ECO:0000256" key="2">
    <source>
        <dbReference type="ARBA" id="ARBA00007577"/>
    </source>
</evidence>
<keyword evidence="11 15" id="KW-0472">Membrane</keyword>
<feature type="transmembrane region" description="Helical" evidence="15">
    <location>
        <begin position="681"/>
        <end position="704"/>
    </location>
</feature>
<evidence type="ECO:0000256" key="12">
    <source>
        <dbReference type="ARBA" id="ARBA00023180"/>
    </source>
</evidence>
<dbReference type="InterPro" id="IPR003593">
    <property type="entry name" value="AAA+_ATPase"/>
</dbReference>
<evidence type="ECO:0000256" key="4">
    <source>
        <dbReference type="ARBA" id="ARBA00022448"/>
    </source>
</evidence>
<reference evidence="19" key="1">
    <citation type="journal article" date="2013" name="Genome Biol.">
        <title>Draft genome of the mountain pine beetle, Dendroctonus ponderosae Hopkins, a major forest pest.</title>
        <authorList>
            <person name="Keeling C.I."/>
            <person name="Yuen M.M."/>
            <person name="Liao N.Y."/>
            <person name="Docking T.R."/>
            <person name="Chan S.K."/>
            <person name="Taylor G.A."/>
            <person name="Palmquist D.L."/>
            <person name="Jackman S.D."/>
            <person name="Nguyen A."/>
            <person name="Li M."/>
            <person name="Henderson H."/>
            <person name="Janes J.K."/>
            <person name="Zhao Y."/>
            <person name="Pandoh P."/>
            <person name="Moore R."/>
            <person name="Sperling F.A."/>
            <person name="Huber D.P."/>
            <person name="Birol I."/>
            <person name="Jones S.J."/>
            <person name="Bohlmann J."/>
        </authorList>
    </citation>
    <scope>NUCLEOTIDE SEQUENCE</scope>
</reference>
<keyword evidence="8" id="KW-0067">ATP-binding</keyword>
<dbReference type="GO" id="GO:0005743">
    <property type="term" value="C:mitochondrial inner membrane"/>
    <property type="evidence" value="ECO:0007669"/>
    <property type="project" value="TreeGrafter"/>
</dbReference>
<keyword evidence="7" id="KW-0547">Nucleotide-binding</keyword>
<dbReference type="EnsemblMetazoa" id="XM_019910987.1">
    <property type="protein sequence ID" value="XP_019766546.1"/>
    <property type="gene ID" value="LOC109541971"/>
</dbReference>
<feature type="domain" description="ABC transmembrane type-1" evidence="17">
    <location>
        <begin position="685"/>
        <end position="972"/>
    </location>
</feature>
<dbReference type="FunFam" id="1.20.1560.10:FF:000009">
    <property type="entry name" value="ABC transporter B family member 1"/>
    <property type="match status" value="1"/>
</dbReference>
<evidence type="ECO:0000313" key="18">
    <source>
        <dbReference type="EnsemblMetazoa" id="XP_019766546.1"/>
    </source>
</evidence>
<proteinExistence type="inferred from homology"/>
<dbReference type="PROSITE" id="PS00211">
    <property type="entry name" value="ABC_TRANSPORTER_1"/>
    <property type="match status" value="2"/>
</dbReference>
<dbReference type="PROSITE" id="PS50929">
    <property type="entry name" value="ABC_TM1F"/>
    <property type="match status" value="2"/>
</dbReference>
<feature type="transmembrane region" description="Helical" evidence="15">
    <location>
        <begin position="324"/>
        <end position="344"/>
    </location>
</feature>
<dbReference type="PANTHER" id="PTHR43394">
    <property type="entry name" value="ATP-DEPENDENT PERMEASE MDL1, MITOCHONDRIAL"/>
    <property type="match status" value="1"/>
</dbReference>
<comment type="subcellular location">
    <subcellularLocation>
        <location evidence="1">Membrane</location>
        <topology evidence="1">Multi-pass membrane protein</topology>
    </subcellularLocation>
</comment>
<evidence type="ECO:0000256" key="15">
    <source>
        <dbReference type="SAM" id="Phobius"/>
    </source>
</evidence>
<dbReference type="Proteomes" id="UP000019118">
    <property type="component" value="Unassembled WGS sequence"/>
</dbReference>
<name>A0AAR5Q0D2_DENPD</name>
<dbReference type="GO" id="GO:0017085">
    <property type="term" value="P:response to insecticide"/>
    <property type="evidence" value="ECO:0007669"/>
    <property type="project" value="UniProtKB-ARBA"/>
</dbReference>
<feature type="transmembrane region" description="Helical" evidence="15">
    <location>
        <begin position="172"/>
        <end position="190"/>
    </location>
</feature>
<reference evidence="18" key="2">
    <citation type="submission" date="2024-08" db="UniProtKB">
        <authorList>
            <consortium name="EnsemblMetazoa"/>
        </authorList>
    </citation>
    <scope>IDENTIFICATION</scope>
</reference>
<dbReference type="PANTHER" id="PTHR43394:SF27">
    <property type="entry name" value="ATP-DEPENDENT TRANSLOCASE ABCB1-LIKE"/>
    <property type="match status" value="1"/>
</dbReference>
<comment type="catalytic activity">
    <reaction evidence="13">
        <text>ATP + H2O + xenobioticSide 1 = ADP + phosphate + xenobioticSide 2.</text>
        <dbReference type="EC" id="7.6.2.2"/>
    </reaction>
</comment>
<evidence type="ECO:0000256" key="3">
    <source>
        <dbReference type="ARBA" id="ARBA00012191"/>
    </source>
</evidence>
<evidence type="ECO:0000256" key="6">
    <source>
        <dbReference type="ARBA" id="ARBA00022737"/>
    </source>
</evidence>
<dbReference type="FunFam" id="3.40.50.300:FF:000205">
    <property type="entry name" value="ABC transporter B family member 4"/>
    <property type="match status" value="1"/>
</dbReference>
<accession>A0AAR5Q0D2</accession>
<evidence type="ECO:0000256" key="14">
    <source>
        <dbReference type="SAM" id="MobiDB-lite"/>
    </source>
</evidence>
<evidence type="ECO:0000256" key="5">
    <source>
        <dbReference type="ARBA" id="ARBA00022692"/>
    </source>
</evidence>
<keyword evidence="19" id="KW-1185">Reference proteome</keyword>
<dbReference type="SMART" id="SM00382">
    <property type="entry name" value="AAA"/>
    <property type="match status" value="2"/>
</dbReference>
<keyword evidence="12" id="KW-0325">Glycoprotein</keyword>
<dbReference type="GO" id="GO:0090374">
    <property type="term" value="P:oligopeptide export from mitochondrion"/>
    <property type="evidence" value="ECO:0007669"/>
    <property type="project" value="TreeGrafter"/>
</dbReference>
<dbReference type="GO" id="GO:0016887">
    <property type="term" value="F:ATP hydrolysis activity"/>
    <property type="evidence" value="ECO:0007669"/>
    <property type="project" value="InterPro"/>
</dbReference>
<evidence type="ECO:0000259" key="17">
    <source>
        <dbReference type="PROSITE" id="PS50929"/>
    </source>
</evidence>
<feature type="transmembrane region" description="Helical" evidence="15">
    <location>
        <begin position="282"/>
        <end position="304"/>
    </location>
</feature>
<sequence>MEIKKNHSSDQQEPPERQPDVPYHQLFQFATLLDKLLIAVGIIASIICGVFQPYLMVLFGDVSGVLLDFTTAMNANLTFEEEKLATEKLYDGTEYFAIMTSVSALIILVCTYISVVFFTQSSLRQTCKMRKLFMEKTINQDIGWYDQNQTGDFASIITDNIPKIEDGIGEKVGVVVFLGTTCVSGMIWALIKGWQLALVCLASLPLQTLVMGAIAWFSAKYCKQEMAAYSAAGAIAEEVLSSIKTVVAFDGQEKEEKRYEKFVKIAQNNNVKRCLFNSINQGFLWFLAYGCYALAFWYGVGLVIEERNLPEADRVYTPGNMMGVFFATLIASWNCGTISPYLEVFGMARGAAFKVFQVLESRPEMYKQYDVGKRPDFMSNIAFKNVKFSYPSRANVPVLKNINLEIRFGETVALVGPSGSGKSTIVQLMQRFYDPNSGMISIDDVNLKDVNLSYLRQNVGVVSQEPSLFATTIAENIRYGKLSATMEEIIAAAKKANAHRFVTNLPFGYQTVIGERGSQLSGGQKQRIAIARALIKAPNLLILDEATSALDTASEVEVQQALDAISGECTKLVVAHRLSTIRNATRIIVFDQGEVVEHGSHAQLMAAKGVYYNMITSQGYTDLKSENDKDNDKALQKSKSFSNHSRESAEDDQQVTEEEYFPQEGSSRTILKILRMNSSEWLSMVIGTLASFMNGASLPLYGLIFGDILGALSIIDNTVLRREANFYCLYFLYLGIASGIAMFFQIYGFGYAGEKLTYRLRNKMFGCMLRQEMGWFDRKENGVGALCAQLSGDAASVQGAGGSRIGLILNSVSTFILAACIGFYLEWRLTLVAGVFFPLMFFSISYERKSVQQETQAAQKLLEKSAKIAIEAIDNIKTVKALGCERVFCDTYEKELDLCRQAGFKRSHIKAGLIGMARCIQFLAYAGGMTYGAQLLEQNEVDSATLFKVLEVIVTSSWSIGNALSFSSNMQKGITAAAKIFRLLNREPAIKNSPNGIVRYLEKADVEYSKIYFSYPTRPAIPILNGLDLSILNGKTVALVGGSGCGKSTLIQLLIRFYDPGYGEVAIGGDDVRALSLKHLRSHLGIVSQEPNLFDLTIAENISYGIHDRKVDLKEIMEAAKSANVHSFVTSLPLGYETRLGSKGKQLSGGQKQRIAIARALLRDPKILLLDEATSALDNESEKIVQEALDNARKGRTCITIAHRLTTIQDADVICVVKEGQIAEMGTHGELLKLKGHYYDYYKMQSGQN</sequence>
<dbReference type="KEGG" id="dpa:109541971"/>
<evidence type="ECO:0000259" key="16">
    <source>
        <dbReference type="PROSITE" id="PS50893"/>
    </source>
</evidence>
<protein>
    <recommendedName>
        <fullName evidence="3">ABC-type xenobiotic transporter</fullName>
        <ecNumber evidence="3">7.6.2.2</ecNumber>
    </recommendedName>
</protein>
<dbReference type="GO" id="GO:0015421">
    <property type="term" value="F:ABC-type oligopeptide transporter activity"/>
    <property type="evidence" value="ECO:0007669"/>
    <property type="project" value="TreeGrafter"/>
</dbReference>
<evidence type="ECO:0000256" key="1">
    <source>
        <dbReference type="ARBA" id="ARBA00004141"/>
    </source>
</evidence>
<feature type="compositionally biased region" description="Acidic residues" evidence="14">
    <location>
        <begin position="649"/>
        <end position="661"/>
    </location>
</feature>
<dbReference type="FunFam" id="1.20.1560.10:FF:000018">
    <property type="entry name" value="ATP-binding cassette subfamily B member 11"/>
    <property type="match status" value="1"/>
</dbReference>
<evidence type="ECO:0000313" key="19">
    <source>
        <dbReference type="Proteomes" id="UP000019118"/>
    </source>
</evidence>
<dbReference type="Gene3D" id="3.40.50.300">
    <property type="entry name" value="P-loop containing nucleotide triphosphate hydrolases"/>
    <property type="match status" value="2"/>
</dbReference>
<dbReference type="AlphaFoldDB" id="A0AAR5Q0D2"/>
<dbReference type="InterPro" id="IPR036640">
    <property type="entry name" value="ABC1_TM_sf"/>
</dbReference>
<dbReference type="PROSITE" id="PS50893">
    <property type="entry name" value="ABC_TRANSPORTER_2"/>
    <property type="match status" value="2"/>
</dbReference>
<dbReference type="CDD" id="cd18577">
    <property type="entry name" value="ABC_6TM_Pgp_ABCB1_D1_like"/>
    <property type="match status" value="1"/>
</dbReference>
<feature type="region of interest" description="Disordered" evidence="14">
    <location>
        <begin position="623"/>
        <end position="662"/>
    </location>
</feature>
<dbReference type="FunFam" id="3.40.50.300:FF:000479">
    <property type="entry name" value="Multidrug resistance protein 1A"/>
    <property type="match status" value="1"/>
</dbReference>
<dbReference type="CDD" id="cd18578">
    <property type="entry name" value="ABC_6TM_Pgp_ABCB1_D2_like"/>
    <property type="match status" value="1"/>
</dbReference>
<feature type="transmembrane region" description="Helical" evidence="15">
    <location>
        <begin position="36"/>
        <end position="59"/>
    </location>
</feature>
<feature type="domain" description="ABC transporter" evidence="16">
    <location>
        <begin position="381"/>
        <end position="617"/>
    </location>
</feature>
<evidence type="ECO:0000256" key="9">
    <source>
        <dbReference type="ARBA" id="ARBA00022967"/>
    </source>
</evidence>
<evidence type="ECO:0000256" key="10">
    <source>
        <dbReference type="ARBA" id="ARBA00022989"/>
    </source>
</evidence>
<dbReference type="InterPro" id="IPR039421">
    <property type="entry name" value="Type_1_exporter"/>
</dbReference>
<dbReference type="GO" id="GO:0097254">
    <property type="term" value="P:renal tubular secretion"/>
    <property type="evidence" value="ECO:0007669"/>
    <property type="project" value="UniProtKB-ARBA"/>
</dbReference>
<dbReference type="Gene3D" id="1.20.1560.10">
    <property type="entry name" value="ABC transporter type 1, transmembrane domain"/>
    <property type="match status" value="1"/>
</dbReference>
<keyword evidence="9" id="KW-1278">Translocase</keyword>
<keyword evidence="6" id="KW-0677">Repeat</keyword>
<evidence type="ECO:0000256" key="13">
    <source>
        <dbReference type="ARBA" id="ARBA00034018"/>
    </source>
</evidence>
<comment type="similarity">
    <text evidence="2">Belongs to the ABC transporter superfamily. ABCB family. Multidrug resistance exporter (TC 3.A.1.201) subfamily.</text>
</comment>
<dbReference type="SUPFAM" id="SSF90123">
    <property type="entry name" value="ABC transporter transmembrane region"/>
    <property type="match status" value="2"/>
</dbReference>
<organism evidence="18 19">
    <name type="scientific">Dendroctonus ponderosae</name>
    <name type="common">Mountain pine beetle</name>
    <dbReference type="NCBI Taxonomy" id="77166"/>
    <lineage>
        <taxon>Eukaryota</taxon>
        <taxon>Metazoa</taxon>
        <taxon>Ecdysozoa</taxon>
        <taxon>Arthropoda</taxon>
        <taxon>Hexapoda</taxon>
        <taxon>Insecta</taxon>
        <taxon>Pterygota</taxon>
        <taxon>Neoptera</taxon>
        <taxon>Endopterygota</taxon>
        <taxon>Coleoptera</taxon>
        <taxon>Polyphaga</taxon>
        <taxon>Cucujiformia</taxon>
        <taxon>Curculionidae</taxon>
        <taxon>Scolytinae</taxon>
        <taxon>Dendroctonus</taxon>
    </lineage>
</organism>
<evidence type="ECO:0000256" key="7">
    <source>
        <dbReference type="ARBA" id="ARBA00022741"/>
    </source>
</evidence>
<feature type="transmembrane region" description="Helical" evidence="15">
    <location>
        <begin position="805"/>
        <end position="824"/>
    </location>
</feature>